<comment type="caution">
    <text evidence="1">The sequence shown here is derived from an EMBL/GenBank/DDBJ whole genome shotgun (WGS) entry which is preliminary data.</text>
</comment>
<proteinExistence type="predicted"/>
<dbReference type="EMBL" id="JACXXJ020000005">
    <property type="protein sequence ID" value="MBF2715153.1"/>
    <property type="molecule type" value="Genomic_DNA"/>
</dbReference>
<sequence>MVISINVERYPVGKQDLAGDRILSKSGAGQADGIGKPAPALAPLSVRAFDRG</sequence>
<protein>
    <submittedName>
        <fullName evidence="1">Uncharacterized protein</fullName>
    </submittedName>
</protein>
<evidence type="ECO:0000313" key="2">
    <source>
        <dbReference type="Proteomes" id="UP000655037"/>
    </source>
</evidence>
<gene>
    <name evidence="1" type="ORF">IEI95_013115</name>
</gene>
<dbReference type="RefSeq" id="WP_194416543.1">
    <property type="nucleotide sequence ID" value="NZ_JACXXJ020000005.1"/>
</dbReference>
<organism evidence="1 2">
    <name type="scientific">Agrobacterium vitis</name>
    <name type="common">Rhizobium vitis</name>
    <dbReference type="NCBI Taxonomy" id="373"/>
    <lineage>
        <taxon>Bacteria</taxon>
        <taxon>Pseudomonadati</taxon>
        <taxon>Pseudomonadota</taxon>
        <taxon>Alphaproteobacteria</taxon>
        <taxon>Hyphomicrobiales</taxon>
        <taxon>Rhizobiaceae</taxon>
        <taxon>Rhizobium/Agrobacterium group</taxon>
        <taxon>Agrobacterium</taxon>
    </lineage>
</organism>
<name>A0AAE2RBF0_AGRVI</name>
<dbReference type="AlphaFoldDB" id="A0AAE2RBF0"/>
<dbReference type="Proteomes" id="UP000655037">
    <property type="component" value="Unassembled WGS sequence"/>
</dbReference>
<accession>A0AAE2RBF0</accession>
<reference evidence="1" key="1">
    <citation type="submission" date="2020-11" db="EMBL/GenBank/DDBJ databases">
        <title>Agrobacterium vitis strain K377 genome.</title>
        <authorList>
            <person name="Xi H."/>
        </authorList>
    </citation>
    <scope>NUCLEOTIDE SEQUENCE</scope>
    <source>
        <strain evidence="1">K377</strain>
    </source>
</reference>
<evidence type="ECO:0000313" key="1">
    <source>
        <dbReference type="EMBL" id="MBF2715153.1"/>
    </source>
</evidence>